<dbReference type="PANTHER" id="PTHR38790:SF4">
    <property type="entry name" value="2EXR DOMAIN-CONTAINING PROTEIN"/>
    <property type="match status" value="1"/>
</dbReference>
<evidence type="ECO:0000313" key="2">
    <source>
        <dbReference type="EMBL" id="OHE92920.1"/>
    </source>
</evidence>
<dbReference type="OrthoDB" id="5397846at2759"/>
<dbReference type="STRING" id="1209926.A0A1G4AUS1"/>
<evidence type="ECO:0000313" key="3">
    <source>
        <dbReference type="Proteomes" id="UP000176998"/>
    </source>
</evidence>
<sequence length="272" mass="31503">MNKSKLPPEIRNAIYGFAFTRSAIKIVGKPVYSHRLGRSKFRWKRENVRHSHSRWESRNEAESLPVAFLRCRRRVHAEARAMLYANNFEVQDMETLAVWLKDLGGNIACLRNIGLGTEPQIWAPRPSSKTRAQQNRYREVCRKVAKMLAGAENLQALRMVFLYNHMMGAPALSATLKRPGPVSGWIDLARRVAEALYHDFRPVYSKNLTRGQTPEKLSRVLQVSRNNWWGYRHASDPRQLNAKEAGDAEREVLEHLRLLLERNLYFRLNGQS</sequence>
<dbReference type="PANTHER" id="PTHR38790">
    <property type="entry name" value="2EXR DOMAIN-CONTAINING PROTEIN-RELATED"/>
    <property type="match status" value="1"/>
</dbReference>
<organism evidence="2 3">
    <name type="scientific">Colletotrichum orchidophilum</name>
    <dbReference type="NCBI Taxonomy" id="1209926"/>
    <lineage>
        <taxon>Eukaryota</taxon>
        <taxon>Fungi</taxon>
        <taxon>Dikarya</taxon>
        <taxon>Ascomycota</taxon>
        <taxon>Pezizomycotina</taxon>
        <taxon>Sordariomycetes</taxon>
        <taxon>Hypocreomycetidae</taxon>
        <taxon>Glomerellales</taxon>
        <taxon>Glomerellaceae</taxon>
        <taxon>Colletotrichum</taxon>
    </lineage>
</organism>
<evidence type="ECO:0000259" key="1">
    <source>
        <dbReference type="Pfam" id="PF24864"/>
    </source>
</evidence>
<dbReference type="RefSeq" id="XP_022470088.1">
    <property type="nucleotide sequence ID" value="XM_022623409.1"/>
</dbReference>
<proteinExistence type="predicted"/>
<dbReference type="AlphaFoldDB" id="A0A1G4AUS1"/>
<dbReference type="Proteomes" id="UP000176998">
    <property type="component" value="Unassembled WGS sequence"/>
</dbReference>
<comment type="caution">
    <text evidence="2">The sequence shown here is derived from an EMBL/GenBank/DDBJ whole genome shotgun (WGS) entry which is preliminary data.</text>
</comment>
<dbReference type="GeneID" id="34564919"/>
<accession>A0A1G4AUS1</accession>
<protein>
    <recommendedName>
        <fullName evidence="1">DUF7730 domain-containing protein</fullName>
    </recommendedName>
</protein>
<reference evidence="2 3" key="1">
    <citation type="submission" date="2016-09" db="EMBL/GenBank/DDBJ databases">
        <authorList>
            <person name="Capua I."/>
            <person name="De Benedictis P."/>
            <person name="Joannis T."/>
            <person name="Lombin L.H."/>
            <person name="Cattoli G."/>
        </authorList>
    </citation>
    <scope>NUCLEOTIDE SEQUENCE [LARGE SCALE GENOMIC DNA]</scope>
    <source>
        <strain evidence="2 3">IMI 309357</strain>
    </source>
</reference>
<dbReference type="Pfam" id="PF24864">
    <property type="entry name" value="DUF7730"/>
    <property type="match status" value="1"/>
</dbReference>
<dbReference type="InterPro" id="IPR056632">
    <property type="entry name" value="DUF7730"/>
</dbReference>
<gene>
    <name evidence="2" type="ORF">CORC01_11787</name>
</gene>
<feature type="domain" description="DUF7730" evidence="1">
    <location>
        <begin position="4"/>
        <end position="162"/>
    </location>
</feature>
<keyword evidence="3" id="KW-1185">Reference proteome</keyword>
<name>A0A1G4AUS1_9PEZI</name>
<dbReference type="EMBL" id="MJBS01000133">
    <property type="protein sequence ID" value="OHE92920.1"/>
    <property type="molecule type" value="Genomic_DNA"/>
</dbReference>